<evidence type="ECO:0008006" key="3">
    <source>
        <dbReference type="Google" id="ProtNLM"/>
    </source>
</evidence>
<dbReference type="Proteomes" id="UP000818029">
    <property type="component" value="Chromosome A07"/>
</dbReference>
<dbReference type="PANTHER" id="PTHR33710">
    <property type="entry name" value="BNAC02G09200D PROTEIN"/>
    <property type="match status" value="1"/>
</dbReference>
<dbReference type="PANTHER" id="PTHR33710:SF62">
    <property type="entry name" value="DUF4283 DOMAIN PROTEIN"/>
    <property type="match status" value="1"/>
</dbReference>
<evidence type="ECO:0000313" key="1">
    <source>
        <dbReference type="Proteomes" id="UP000818029"/>
    </source>
</evidence>
<accession>A0A1U8MIK6</accession>
<reference evidence="2" key="2">
    <citation type="submission" date="2025-08" db="UniProtKB">
        <authorList>
            <consortium name="RefSeq"/>
        </authorList>
    </citation>
    <scope>IDENTIFICATION</scope>
</reference>
<reference evidence="1" key="1">
    <citation type="journal article" date="2020" name="Nat. Genet.">
        <title>Genomic diversifications of five Gossypium allopolyploid species and their impact on cotton improvement.</title>
        <authorList>
            <person name="Chen Z.J."/>
            <person name="Sreedasyam A."/>
            <person name="Ando A."/>
            <person name="Song Q."/>
            <person name="De Santiago L.M."/>
            <person name="Hulse-Kemp A.M."/>
            <person name="Ding M."/>
            <person name="Ye W."/>
            <person name="Kirkbride R.C."/>
            <person name="Jenkins J."/>
            <person name="Plott C."/>
            <person name="Lovell J."/>
            <person name="Lin Y.M."/>
            <person name="Vaughn R."/>
            <person name="Liu B."/>
            <person name="Simpson S."/>
            <person name="Scheffler B.E."/>
            <person name="Wen L."/>
            <person name="Saski C.A."/>
            <person name="Grover C.E."/>
            <person name="Hu G."/>
            <person name="Conover J.L."/>
            <person name="Carlson J.W."/>
            <person name="Shu S."/>
            <person name="Boston L.B."/>
            <person name="Williams M."/>
            <person name="Peterson D.G."/>
            <person name="McGee K."/>
            <person name="Jones D.C."/>
            <person name="Wendel J.F."/>
            <person name="Stelly D.M."/>
            <person name="Grimwood J."/>
            <person name="Schmutz J."/>
        </authorList>
    </citation>
    <scope>NUCLEOTIDE SEQUENCE [LARGE SCALE GENOMIC DNA]</scope>
    <source>
        <strain evidence="1">cv. TM-1</strain>
    </source>
</reference>
<protein>
    <recommendedName>
        <fullName evidence="3">Reverse transcriptase</fullName>
    </recommendedName>
</protein>
<proteinExistence type="predicted"/>
<sequence>METKLNDVRMERLRKRCNFQNGIDSSANSSRGGLSLAWNGNDVVQVYSYSSNHIDVEINEIENSKIWHFTDFYGNPNQSSRQESWNLLRHLNSSHSMPWCVCGDFNEIMYAHEKNGGAVRTERQMEKFRKVLEECELLDMGYRGQKFTWKRGNFAETNIRERLDRGVAKREWLNLFPNFLLQHLPHSFSDHCPITIQTMPNVPRYRVIPFKFKSWWITEPSCEEVIQKLWQEKIGNAFDKLEHTRDGLQKWGKNIKRERIKRSTFLIERLRELEEMDRDGEIITEMIDVKL</sequence>
<dbReference type="SUPFAM" id="SSF56219">
    <property type="entry name" value="DNase I-like"/>
    <property type="match status" value="1"/>
</dbReference>
<dbReference type="GeneID" id="107937106"/>
<dbReference type="STRING" id="3635.A0A1U8MIK6"/>
<dbReference type="AlphaFoldDB" id="A0A1U8MIK6"/>
<dbReference type="InterPro" id="IPR036691">
    <property type="entry name" value="Endo/exonu/phosph_ase_sf"/>
</dbReference>
<evidence type="ECO:0000313" key="2">
    <source>
        <dbReference type="RefSeq" id="XP_016725413.1"/>
    </source>
</evidence>
<organism evidence="1 2">
    <name type="scientific">Gossypium hirsutum</name>
    <name type="common">Upland cotton</name>
    <name type="synonym">Gossypium mexicanum</name>
    <dbReference type="NCBI Taxonomy" id="3635"/>
    <lineage>
        <taxon>Eukaryota</taxon>
        <taxon>Viridiplantae</taxon>
        <taxon>Streptophyta</taxon>
        <taxon>Embryophyta</taxon>
        <taxon>Tracheophyta</taxon>
        <taxon>Spermatophyta</taxon>
        <taxon>Magnoliopsida</taxon>
        <taxon>eudicotyledons</taxon>
        <taxon>Gunneridae</taxon>
        <taxon>Pentapetalae</taxon>
        <taxon>rosids</taxon>
        <taxon>malvids</taxon>
        <taxon>Malvales</taxon>
        <taxon>Malvaceae</taxon>
        <taxon>Malvoideae</taxon>
        <taxon>Gossypium</taxon>
    </lineage>
</organism>
<name>A0A1U8MIK6_GOSHI</name>
<keyword evidence="1" id="KW-1185">Reference proteome</keyword>
<gene>
    <name evidence="2" type="primary">LOC107937106</name>
</gene>
<dbReference type="KEGG" id="ghi:107937106"/>
<dbReference type="PaxDb" id="3635-A0A1U8MIK6"/>
<dbReference type="OrthoDB" id="999895at2759"/>
<dbReference type="RefSeq" id="XP_016725413.1">
    <property type="nucleotide sequence ID" value="XM_016869924.1"/>
</dbReference>
<dbReference type="Gene3D" id="3.60.10.10">
    <property type="entry name" value="Endonuclease/exonuclease/phosphatase"/>
    <property type="match status" value="1"/>
</dbReference>